<dbReference type="RefSeq" id="WP_092222944.1">
    <property type="nucleotide sequence ID" value="NZ_FNJI01000015.1"/>
</dbReference>
<gene>
    <name evidence="1" type="ORF">SAMN05660330_02307</name>
</gene>
<evidence type="ECO:0000313" key="2">
    <source>
        <dbReference type="Proteomes" id="UP000199073"/>
    </source>
</evidence>
<organism evidence="1 2">
    <name type="scientific">Desulforhopalus singaporensis</name>
    <dbReference type="NCBI Taxonomy" id="91360"/>
    <lineage>
        <taxon>Bacteria</taxon>
        <taxon>Pseudomonadati</taxon>
        <taxon>Thermodesulfobacteriota</taxon>
        <taxon>Desulfobulbia</taxon>
        <taxon>Desulfobulbales</taxon>
        <taxon>Desulfocapsaceae</taxon>
        <taxon>Desulforhopalus</taxon>
    </lineage>
</organism>
<dbReference type="AlphaFoldDB" id="A0A1H0RI93"/>
<dbReference type="Pfam" id="PF06892">
    <property type="entry name" value="Phage_CP76"/>
    <property type="match status" value="1"/>
</dbReference>
<dbReference type="GO" id="GO:0003677">
    <property type="term" value="F:DNA binding"/>
    <property type="evidence" value="ECO:0007669"/>
    <property type="project" value="InterPro"/>
</dbReference>
<dbReference type="EMBL" id="FNJI01000015">
    <property type="protein sequence ID" value="SDP29161.1"/>
    <property type="molecule type" value="Genomic_DNA"/>
</dbReference>
<proteinExistence type="predicted"/>
<sequence>MSDIYITQTKTLKEALYDTIHHSRIPPKAIAEQLDMALSYLYRAATEDPDMGNESATGVRFPAKQIVPLVRITGDYQVMDLMEFQLGRVAIPIPESGSLTIEDIRAQAMRATIEYGELIKKLEESIADGVVTDKEQQQIEKEGMDAVKAIMLLISANKSL</sequence>
<dbReference type="STRING" id="91360.SAMN05660330_02307"/>
<dbReference type="Proteomes" id="UP000199073">
    <property type="component" value="Unassembled WGS sequence"/>
</dbReference>
<protein>
    <submittedName>
        <fullName evidence="1">Phage regulatory protein CII (CP76)</fullName>
    </submittedName>
</protein>
<dbReference type="InterPro" id="IPR009679">
    <property type="entry name" value="Phage_186_CII-like"/>
</dbReference>
<reference evidence="1 2" key="1">
    <citation type="submission" date="2016-10" db="EMBL/GenBank/DDBJ databases">
        <authorList>
            <person name="de Groot N.N."/>
        </authorList>
    </citation>
    <scope>NUCLEOTIDE SEQUENCE [LARGE SCALE GENOMIC DNA]</scope>
    <source>
        <strain evidence="1 2">DSM 12130</strain>
    </source>
</reference>
<accession>A0A1H0RI93</accession>
<evidence type="ECO:0000313" key="1">
    <source>
        <dbReference type="EMBL" id="SDP29161.1"/>
    </source>
</evidence>
<keyword evidence="2" id="KW-1185">Reference proteome</keyword>
<name>A0A1H0RI93_9BACT</name>